<evidence type="ECO:0000313" key="1">
    <source>
        <dbReference type="EMBL" id="TKS66517.1"/>
    </source>
</evidence>
<sequence>MSLSVNKMFLLFRDSMRTYKANVNFSEKVEEMQKMKHCLRPSSIIYETNEEGTLGLFIGITFRTPNKVFLDINNRSDCAALPCFNVDFQFQNSVLEVEGKKRRLKALGRCRQHVNTVAILEEKQQLQHVRRGRSSNAKIHEPLSGMEAFYPSDLLKRERSEKKKKSFAVDATLPSIQSSSSFVQRLIIEPVFVQHVALRCSEDGRARRTSIDCVRWCLCGLSCHVHADCESCDIITGPDSLVFVAGPHEDIAGLPQLCHSGLETMGILGGFDAMQQLFEKRADASQGNTISSLLICIGNEPV</sequence>
<organism evidence="1 2">
    <name type="scientific">Collichthys lucidus</name>
    <name type="common">Big head croaker</name>
    <name type="synonym">Sciaena lucida</name>
    <dbReference type="NCBI Taxonomy" id="240159"/>
    <lineage>
        <taxon>Eukaryota</taxon>
        <taxon>Metazoa</taxon>
        <taxon>Chordata</taxon>
        <taxon>Craniata</taxon>
        <taxon>Vertebrata</taxon>
        <taxon>Euteleostomi</taxon>
        <taxon>Actinopterygii</taxon>
        <taxon>Neopterygii</taxon>
        <taxon>Teleostei</taxon>
        <taxon>Neoteleostei</taxon>
        <taxon>Acanthomorphata</taxon>
        <taxon>Eupercaria</taxon>
        <taxon>Sciaenidae</taxon>
        <taxon>Collichthys</taxon>
    </lineage>
</organism>
<dbReference type="AlphaFoldDB" id="A0A4U5TXV3"/>
<dbReference type="EMBL" id="CM014078">
    <property type="protein sequence ID" value="TKS66517.1"/>
    <property type="molecule type" value="Genomic_DNA"/>
</dbReference>
<gene>
    <name evidence="1" type="ORF">D9C73_000574</name>
</gene>
<proteinExistence type="predicted"/>
<protein>
    <submittedName>
        <fullName evidence="1">Uncharacterized protein</fullName>
    </submittedName>
</protein>
<reference evidence="1 2" key="1">
    <citation type="submission" date="2019-01" db="EMBL/GenBank/DDBJ databases">
        <title>Genome Assembly of Collichthys lucidus.</title>
        <authorList>
            <person name="Cai M."/>
            <person name="Xiao S."/>
        </authorList>
    </citation>
    <scope>NUCLEOTIDE SEQUENCE [LARGE SCALE GENOMIC DNA]</scope>
    <source>
        <strain evidence="1">JT15FE1705JMU</strain>
        <tissue evidence="1">Muscle</tissue>
    </source>
</reference>
<accession>A0A4U5TXV3</accession>
<name>A0A4U5TXV3_COLLU</name>
<keyword evidence="2" id="KW-1185">Reference proteome</keyword>
<evidence type="ECO:0000313" key="2">
    <source>
        <dbReference type="Proteomes" id="UP000298787"/>
    </source>
</evidence>
<dbReference type="Proteomes" id="UP000298787">
    <property type="component" value="Chromosome 1"/>
</dbReference>